<keyword evidence="6" id="KW-0498">Mitosis</keyword>
<keyword evidence="5" id="KW-0493">Microtubule</keyword>
<dbReference type="GO" id="GO:0005815">
    <property type="term" value="C:microtubule organizing center"/>
    <property type="evidence" value="ECO:0007669"/>
    <property type="project" value="TreeGrafter"/>
</dbReference>
<dbReference type="InterPro" id="IPR016024">
    <property type="entry name" value="ARM-type_fold"/>
</dbReference>
<feature type="compositionally biased region" description="Basic and acidic residues" evidence="8">
    <location>
        <begin position="229"/>
        <end position="240"/>
    </location>
</feature>
<dbReference type="EMBL" id="AMWN01000007">
    <property type="protein sequence ID" value="EXJ81584.1"/>
    <property type="molecule type" value="Genomic_DNA"/>
</dbReference>
<dbReference type="GO" id="GO:0060172">
    <property type="term" value="P:astral microtubule depolymerization"/>
    <property type="evidence" value="ECO:0007669"/>
    <property type="project" value="TreeGrafter"/>
</dbReference>
<feature type="region of interest" description="Disordered" evidence="8">
    <location>
        <begin position="564"/>
        <end position="630"/>
    </location>
</feature>
<dbReference type="PANTHER" id="PTHR21567">
    <property type="entry name" value="CLASP"/>
    <property type="match status" value="1"/>
</dbReference>
<protein>
    <recommendedName>
        <fullName evidence="9">CLASP N-terminal domain-containing protein</fullName>
    </recommendedName>
</protein>
<keyword evidence="6" id="KW-0131">Cell cycle</keyword>
<feature type="domain" description="CLASP N-terminal" evidence="9">
    <location>
        <begin position="21"/>
        <end position="229"/>
    </location>
</feature>
<dbReference type="InterPro" id="IPR024395">
    <property type="entry name" value="CLASP_N_dom"/>
</dbReference>
<feature type="compositionally biased region" description="Polar residues" evidence="8">
    <location>
        <begin position="318"/>
        <end position="341"/>
    </location>
</feature>
<evidence type="ECO:0000256" key="2">
    <source>
        <dbReference type="ARBA" id="ARBA00009549"/>
    </source>
</evidence>
<dbReference type="GO" id="GO:0005876">
    <property type="term" value="C:spindle microtubule"/>
    <property type="evidence" value="ECO:0007669"/>
    <property type="project" value="TreeGrafter"/>
</dbReference>
<feature type="compositionally biased region" description="Basic and acidic residues" evidence="8">
    <location>
        <begin position="393"/>
        <end position="411"/>
    </location>
</feature>
<name>W9YH21_9EURO</name>
<dbReference type="GO" id="GO:0090307">
    <property type="term" value="P:mitotic spindle assembly"/>
    <property type="evidence" value="ECO:0007669"/>
    <property type="project" value="TreeGrafter"/>
</dbReference>
<dbReference type="SUPFAM" id="SSF48371">
    <property type="entry name" value="ARM repeat"/>
    <property type="match status" value="1"/>
</dbReference>
<evidence type="ECO:0000256" key="6">
    <source>
        <dbReference type="ARBA" id="ARBA00022776"/>
    </source>
</evidence>
<accession>W9YH21</accession>
<gene>
    <name evidence="10" type="ORF">A1O1_07648</name>
</gene>
<comment type="subcellular location">
    <subcellularLocation>
        <location evidence="1">Cytoplasm</location>
        <location evidence="1">Cytoskeleton</location>
        <location evidence="1">Spindle</location>
    </subcellularLocation>
</comment>
<feature type="compositionally biased region" description="Basic and acidic residues" evidence="8">
    <location>
        <begin position="305"/>
        <end position="316"/>
    </location>
</feature>
<comment type="function">
    <text evidence="7">Microtubule binding protein that promotes the stabilization of dynamic microtubules. Required for mitotic spindle formation.</text>
</comment>
<sequence length="1009" mass="112223">MLGRTYVDVLNFLHYELTLPETEESWKKRQDLLAELSAFFDNRKDGSVLPKDFIERVKVILPDIVTAALSERTTLSSQACRVVTNVAKHLESQIQPQLDMLLSQLIVHCGSTKGVNQKNANDAVITICKHAGYSPRLFYHVCSAFRDRRIPPRTYAPEWLRILLATYRTQMDREKDGEAARKAIYQGLTDGQVKVRENSRAVYWEYATYDVQGARMIMGGLNPHAQAALREDPHNPDKSAAKAARVPRPDSALASIKAQNKQRLQQRRGFTPASVKPDDFVFGSMEDLDALTYKKSAQHAAAEPSKQERHAEEHPHASHQSESAGSSRQGISSHSRTTTSKAPKDTRLDTTKDFKASSPQVDARPLLSAPVRRGRIVATPMSNAAQRPGSRGETTKKPTEVKERPLPEKPTGRHTPVSLTEKEAMTSTISRHRKTASRHDAVRADEKDLPVASGLQSLKRSGRQTPVIIEDKEPSTTPTTQSIKKADRPLPMVTEARELPALPTIPPPKKVDRTVPIIAEDETEPTSATIKPTDVLTTSELSTESPALPVILPLRSVTAFPHENQSTIPSVERSHEKGTSRQHVADGKENTYIIPAPRKRSPATSPRRSPNRSSNRSPQRSPRRASIAASAKRSLATAVDYLRQGNFDAMGYRRLRKLIENHPGVLITSQTQFNDVFEILIGKLTSLDELIEPRERRLESLSHPAYTRHTILLILFILFRQYPQWPEPHPGMTLSALIVARCNHSSGYVSVLRAIDDSAATLCAHTEDLLPSIDAVLDTLEQIEYIITTHDPIITPTSNTTVICTSLQSLASDFGPERPRFSNRLPIILAFGVRILCSLLERLASEGQSLYTIQEDRLASFAEHLLATYKSLIKRYVMEYCTALHAVIKPEKRFYQYFSDESDRNLIHYYVAGASGMVYGSLGNTGRIVMPEDDDIIMEDYMEPEPSTFNPGSDMSADFKLLQHAAKDTAIVPARKSPTVQQVTVGSSQVAASDDSGNWQILGRTVDDA</sequence>
<dbReference type="AlphaFoldDB" id="W9YH21"/>
<comment type="similarity">
    <text evidence="2">Belongs to the CLASP family.</text>
</comment>
<dbReference type="GO" id="GO:0005881">
    <property type="term" value="C:cytoplasmic microtubule"/>
    <property type="evidence" value="ECO:0007669"/>
    <property type="project" value="TreeGrafter"/>
</dbReference>
<feature type="compositionally biased region" description="Low complexity" evidence="8">
    <location>
        <begin position="602"/>
        <end position="630"/>
    </location>
</feature>
<reference evidence="10 11" key="1">
    <citation type="submission" date="2013-03" db="EMBL/GenBank/DDBJ databases">
        <title>The Genome Sequence of Capronia coronata CBS 617.96.</title>
        <authorList>
            <consortium name="The Broad Institute Genomics Platform"/>
            <person name="Cuomo C."/>
            <person name="de Hoog S."/>
            <person name="Gorbushina A."/>
            <person name="Walker B."/>
            <person name="Young S.K."/>
            <person name="Zeng Q."/>
            <person name="Gargeya S."/>
            <person name="Fitzgerald M."/>
            <person name="Haas B."/>
            <person name="Abouelleil A."/>
            <person name="Allen A.W."/>
            <person name="Alvarado L."/>
            <person name="Arachchi H.M."/>
            <person name="Berlin A.M."/>
            <person name="Chapman S.B."/>
            <person name="Gainer-Dewar J."/>
            <person name="Goldberg J."/>
            <person name="Griggs A."/>
            <person name="Gujja S."/>
            <person name="Hansen M."/>
            <person name="Howarth C."/>
            <person name="Imamovic A."/>
            <person name="Ireland A."/>
            <person name="Larimer J."/>
            <person name="McCowan C."/>
            <person name="Murphy C."/>
            <person name="Pearson M."/>
            <person name="Poon T.W."/>
            <person name="Priest M."/>
            <person name="Roberts A."/>
            <person name="Saif S."/>
            <person name="Shea T."/>
            <person name="Sisk P."/>
            <person name="Sykes S."/>
            <person name="Wortman J."/>
            <person name="Nusbaum C."/>
            <person name="Birren B."/>
        </authorList>
    </citation>
    <scope>NUCLEOTIDE SEQUENCE [LARGE SCALE GENOMIC DNA]</scope>
    <source>
        <strain evidence="10 11">CBS 617.96</strain>
    </source>
</reference>
<evidence type="ECO:0000256" key="5">
    <source>
        <dbReference type="ARBA" id="ARBA00022701"/>
    </source>
</evidence>
<evidence type="ECO:0000313" key="10">
    <source>
        <dbReference type="EMBL" id="EXJ81584.1"/>
    </source>
</evidence>
<evidence type="ECO:0000259" key="9">
    <source>
        <dbReference type="Pfam" id="PF12348"/>
    </source>
</evidence>
<dbReference type="GO" id="GO:0051301">
    <property type="term" value="P:cell division"/>
    <property type="evidence" value="ECO:0007669"/>
    <property type="project" value="UniProtKB-KW"/>
</dbReference>
<dbReference type="eggNOG" id="ENOG502QT5T">
    <property type="taxonomic scope" value="Eukaryota"/>
</dbReference>
<evidence type="ECO:0000256" key="3">
    <source>
        <dbReference type="ARBA" id="ARBA00011375"/>
    </source>
</evidence>
<evidence type="ECO:0000256" key="4">
    <source>
        <dbReference type="ARBA" id="ARBA00022618"/>
    </source>
</evidence>
<dbReference type="GO" id="GO:0008017">
    <property type="term" value="F:microtubule binding"/>
    <property type="evidence" value="ECO:0007669"/>
    <property type="project" value="TreeGrafter"/>
</dbReference>
<feature type="compositionally biased region" description="Basic and acidic residues" evidence="8">
    <location>
        <begin position="342"/>
        <end position="355"/>
    </location>
</feature>
<proteinExistence type="inferred from homology"/>
<dbReference type="Pfam" id="PF12348">
    <property type="entry name" value="CLASP_N"/>
    <property type="match status" value="1"/>
</dbReference>
<comment type="subunit">
    <text evidence="3">Interacts with microtubules.</text>
</comment>
<dbReference type="HOGENOM" id="CLU_016100_0_0_1"/>
<comment type="caution">
    <text evidence="10">The sequence shown here is derived from an EMBL/GenBank/DDBJ whole genome shotgun (WGS) entry which is preliminary data.</text>
</comment>
<evidence type="ECO:0000256" key="7">
    <source>
        <dbReference type="ARBA" id="ARBA00024889"/>
    </source>
</evidence>
<dbReference type="GeneID" id="19162504"/>
<dbReference type="PANTHER" id="PTHR21567:SF9">
    <property type="entry name" value="CLIP-ASSOCIATING PROTEIN"/>
    <property type="match status" value="1"/>
</dbReference>
<evidence type="ECO:0000256" key="8">
    <source>
        <dbReference type="SAM" id="MobiDB-lite"/>
    </source>
</evidence>
<keyword evidence="11" id="KW-1185">Reference proteome</keyword>
<feature type="compositionally biased region" description="Basic and acidic residues" evidence="8">
    <location>
        <begin position="437"/>
        <end position="447"/>
    </location>
</feature>
<evidence type="ECO:0000256" key="1">
    <source>
        <dbReference type="ARBA" id="ARBA00004186"/>
    </source>
</evidence>
<dbReference type="STRING" id="1182541.W9YH21"/>
<feature type="region of interest" description="Disordered" evidence="8">
    <location>
        <begin position="295"/>
        <end position="447"/>
    </location>
</feature>
<feature type="region of interest" description="Disordered" evidence="8">
    <location>
        <begin position="227"/>
        <end position="279"/>
    </location>
</feature>
<dbReference type="OrthoDB" id="10259902at2759"/>
<dbReference type="GO" id="GO:1990023">
    <property type="term" value="C:mitotic spindle midzone"/>
    <property type="evidence" value="ECO:0007669"/>
    <property type="project" value="TreeGrafter"/>
</dbReference>
<feature type="compositionally biased region" description="Basic and acidic residues" evidence="8">
    <location>
        <begin position="572"/>
        <end position="589"/>
    </location>
</feature>
<organism evidence="10 11">
    <name type="scientific">Capronia coronata CBS 617.96</name>
    <dbReference type="NCBI Taxonomy" id="1182541"/>
    <lineage>
        <taxon>Eukaryota</taxon>
        <taxon>Fungi</taxon>
        <taxon>Dikarya</taxon>
        <taxon>Ascomycota</taxon>
        <taxon>Pezizomycotina</taxon>
        <taxon>Eurotiomycetes</taxon>
        <taxon>Chaetothyriomycetidae</taxon>
        <taxon>Chaetothyriales</taxon>
        <taxon>Herpotrichiellaceae</taxon>
        <taxon>Capronia</taxon>
    </lineage>
</organism>
<dbReference type="Proteomes" id="UP000019484">
    <property type="component" value="Unassembled WGS sequence"/>
</dbReference>
<dbReference type="RefSeq" id="XP_007726705.1">
    <property type="nucleotide sequence ID" value="XM_007728515.1"/>
</dbReference>
<dbReference type="InterPro" id="IPR011989">
    <property type="entry name" value="ARM-like"/>
</dbReference>
<dbReference type="Gene3D" id="1.25.10.10">
    <property type="entry name" value="Leucine-rich Repeat Variant"/>
    <property type="match status" value="1"/>
</dbReference>
<evidence type="ECO:0000313" key="11">
    <source>
        <dbReference type="Proteomes" id="UP000019484"/>
    </source>
</evidence>
<keyword evidence="4" id="KW-0132">Cell division</keyword>